<comment type="caution">
    <text evidence="1">The sequence shown here is derived from an EMBL/GenBank/DDBJ whole genome shotgun (WGS) entry which is preliminary data.</text>
</comment>
<sequence length="329" mass="37126">MKLELRKEYTIEDAGSKQFHRLVLLESGTIVGFFDNEDACSLLWIDENGTTETGTGLIDCNPFDTPALFHFQGYAGIYSSNNDYVVLYHEEDKSNPVKLPIRNNLPQIGFPQFSKSLSNYKYAGNSDDNIVPILFTDSGLLPVYIAQLQIDVENSEASWLNIQYWDNKTGIDLEAASFQRPARPFAILHALRKQESTYTFGIGHRDSGYLKSGMDYSDLVTINNTGAINDTLFTLGRLYKEDKKGGKECIFSSSGRYAILTPVYKSDDWKNRQRLFDLQTHELIEVTLPGEVSGFRIIDHHHDQFLMADNYINQTFAGTANITVSGELP</sequence>
<dbReference type="AlphaFoldDB" id="A0A4Q7N3G7"/>
<dbReference type="Proteomes" id="UP000293874">
    <property type="component" value="Unassembled WGS sequence"/>
</dbReference>
<dbReference type="OrthoDB" id="357461at2"/>
<reference evidence="1 2" key="1">
    <citation type="submission" date="2019-02" db="EMBL/GenBank/DDBJ databases">
        <title>Genomic Encyclopedia of Type Strains, Phase IV (KMG-IV): sequencing the most valuable type-strain genomes for metagenomic binning, comparative biology and taxonomic classification.</title>
        <authorList>
            <person name="Goeker M."/>
        </authorList>
    </citation>
    <scope>NUCLEOTIDE SEQUENCE [LARGE SCALE GENOMIC DNA]</scope>
    <source>
        <strain evidence="1 2">DSM 18116</strain>
    </source>
</reference>
<name>A0A4Q7N3G7_9BACT</name>
<keyword evidence="2" id="KW-1185">Reference proteome</keyword>
<organism evidence="1 2">
    <name type="scientific">Pseudobacter ginsenosidimutans</name>
    <dbReference type="NCBI Taxonomy" id="661488"/>
    <lineage>
        <taxon>Bacteria</taxon>
        <taxon>Pseudomonadati</taxon>
        <taxon>Bacteroidota</taxon>
        <taxon>Chitinophagia</taxon>
        <taxon>Chitinophagales</taxon>
        <taxon>Chitinophagaceae</taxon>
        <taxon>Pseudobacter</taxon>
    </lineage>
</organism>
<protein>
    <submittedName>
        <fullName evidence="1">Uncharacterized protein</fullName>
    </submittedName>
</protein>
<proteinExistence type="predicted"/>
<gene>
    <name evidence="1" type="ORF">EV199_1291</name>
</gene>
<dbReference type="RefSeq" id="WP_130539793.1">
    <property type="nucleotide sequence ID" value="NZ_CP042431.1"/>
</dbReference>
<dbReference type="EMBL" id="SGXA01000001">
    <property type="protein sequence ID" value="RZS75425.1"/>
    <property type="molecule type" value="Genomic_DNA"/>
</dbReference>
<accession>A0A4Q7N3G7</accession>
<evidence type="ECO:0000313" key="2">
    <source>
        <dbReference type="Proteomes" id="UP000293874"/>
    </source>
</evidence>
<evidence type="ECO:0000313" key="1">
    <source>
        <dbReference type="EMBL" id="RZS75425.1"/>
    </source>
</evidence>